<sequence>MDIFFKNKKLAKEFSEGARLERLHGVQRARKIRLRMGEFRAAACLMDFWPPKSGPGRCHELAHGKRNGQLSVDLDHPYRLIFSPAHDPIPTHEDGGLDWSKVAAIVILGVEDTHE</sequence>
<reference evidence="1 2" key="1">
    <citation type="submission" date="2020-10" db="EMBL/GenBank/DDBJ databases">
        <title>Genomic Encyclopedia of Type Strains, Phase IV (KMG-IV): sequencing the most valuable type-strain genomes for metagenomic binning, comparative biology and taxonomic classification.</title>
        <authorList>
            <person name="Goeker M."/>
        </authorList>
    </citation>
    <scope>NUCLEOTIDE SEQUENCE [LARGE SCALE GENOMIC DNA]</scope>
    <source>
        <strain evidence="1 2">DSM 4194</strain>
    </source>
</reference>
<comment type="caution">
    <text evidence="1">The sequence shown here is derived from an EMBL/GenBank/DDBJ whole genome shotgun (WGS) entry which is preliminary data.</text>
</comment>
<dbReference type="Proteomes" id="UP000639010">
    <property type="component" value="Unassembled WGS sequence"/>
</dbReference>
<dbReference type="RefSeq" id="WP_092193914.1">
    <property type="nucleotide sequence ID" value="NZ_JADBGG010000008.1"/>
</dbReference>
<name>A0ABR9H227_9BACT</name>
<gene>
    <name evidence="1" type="ORF">H4684_001398</name>
</gene>
<evidence type="ECO:0000313" key="1">
    <source>
        <dbReference type="EMBL" id="MBE1424759.1"/>
    </source>
</evidence>
<organism evidence="1 2">
    <name type="scientific">Desulfomicrobium macestii</name>
    <dbReference type="NCBI Taxonomy" id="90731"/>
    <lineage>
        <taxon>Bacteria</taxon>
        <taxon>Pseudomonadati</taxon>
        <taxon>Thermodesulfobacteriota</taxon>
        <taxon>Desulfovibrionia</taxon>
        <taxon>Desulfovibrionales</taxon>
        <taxon>Desulfomicrobiaceae</taxon>
        <taxon>Desulfomicrobium</taxon>
    </lineage>
</organism>
<evidence type="ECO:0000313" key="2">
    <source>
        <dbReference type="Proteomes" id="UP000639010"/>
    </source>
</evidence>
<proteinExistence type="predicted"/>
<accession>A0ABR9H227</accession>
<dbReference type="InterPro" id="IPR035093">
    <property type="entry name" value="RelE/ParE_toxin_dom_sf"/>
</dbReference>
<dbReference type="EMBL" id="JADBGG010000008">
    <property type="protein sequence ID" value="MBE1424759.1"/>
    <property type="molecule type" value="Genomic_DNA"/>
</dbReference>
<dbReference type="Gene3D" id="3.30.2310.20">
    <property type="entry name" value="RelE-like"/>
    <property type="match status" value="1"/>
</dbReference>
<protein>
    <submittedName>
        <fullName evidence="1">Proteic killer suppression protein</fullName>
    </submittedName>
</protein>
<keyword evidence="2" id="KW-1185">Reference proteome</keyword>